<evidence type="ECO:0000313" key="3">
    <source>
        <dbReference type="EMBL" id="GBF99948.1"/>
    </source>
</evidence>
<accession>A0A2V0PJI0</accession>
<evidence type="ECO:0000256" key="1">
    <source>
        <dbReference type="SAM" id="MobiDB-lite"/>
    </source>
</evidence>
<evidence type="ECO:0000313" key="4">
    <source>
        <dbReference type="Proteomes" id="UP000247498"/>
    </source>
</evidence>
<organism evidence="3 4">
    <name type="scientific">Raphidocelis subcapitata</name>
    <dbReference type="NCBI Taxonomy" id="307507"/>
    <lineage>
        <taxon>Eukaryota</taxon>
        <taxon>Viridiplantae</taxon>
        <taxon>Chlorophyta</taxon>
        <taxon>core chlorophytes</taxon>
        <taxon>Chlorophyceae</taxon>
        <taxon>CS clade</taxon>
        <taxon>Sphaeropleales</taxon>
        <taxon>Selenastraceae</taxon>
        <taxon>Raphidocelis</taxon>
    </lineage>
</organism>
<evidence type="ECO:0000259" key="2">
    <source>
        <dbReference type="Pfam" id="PF04774"/>
    </source>
</evidence>
<dbReference type="AlphaFoldDB" id="A0A2V0PJI0"/>
<comment type="caution">
    <text evidence="3">The sequence shown here is derived from an EMBL/GenBank/DDBJ whole genome shotgun (WGS) entry which is preliminary data.</text>
</comment>
<proteinExistence type="predicted"/>
<dbReference type="EMBL" id="BDRX01000182">
    <property type="protein sequence ID" value="GBF99948.1"/>
    <property type="molecule type" value="Genomic_DNA"/>
</dbReference>
<feature type="domain" description="Hyaluronan/mRNA-binding protein" evidence="2">
    <location>
        <begin position="32"/>
        <end position="61"/>
    </location>
</feature>
<gene>
    <name evidence="3" type="ORF">Rsub_12641</name>
</gene>
<keyword evidence="4" id="KW-1185">Reference proteome</keyword>
<dbReference type="Proteomes" id="UP000247498">
    <property type="component" value="Unassembled WGS sequence"/>
</dbReference>
<reference evidence="3 4" key="1">
    <citation type="journal article" date="2018" name="Sci. Rep.">
        <title>Raphidocelis subcapitata (=Pseudokirchneriella subcapitata) provides an insight into genome evolution and environmental adaptations in the Sphaeropleales.</title>
        <authorList>
            <person name="Suzuki S."/>
            <person name="Yamaguchi H."/>
            <person name="Nakajima N."/>
            <person name="Kawachi M."/>
        </authorList>
    </citation>
    <scope>NUCLEOTIDE SEQUENCE [LARGE SCALE GENOMIC DNA]</scope>
    <source>
        <strain evidence="3 4">NIES-35</strain>
    </source>
</reference>
<name>A0A2V0PJI0_9CHLO</name>
<dbReference type="InParanoid" id="A0A2V0PJI0"/>
<dbReference type="Pfam" id="PF04774">
    <property type="entry name" value="HABP4_PAI-RBP1"/>
    <property type="match status" value="1"/>
</dbReference>
<protein>
    <recommendedName>
        <fullName evidence="2">Hyaluronan/mRNA-binding protein domain-containing protein</fullName>
    </recommendedName>
</protein>
<dbReference type="InterPro" id="IPR006861">
    <property type="entry name" value="HABP4_PAIRBP1-bd"/>
</dbReference>
<feature type="region of interest" description="Disordered" evidence="1">
    <location>
        <begin position="1"/>
        <end position="66"/>
    </location>
</feature>
<feature type="compositionally biased region" description="Basic and acidic residues" evidence="1">
    <location>
        <begin position="1"/>
        <end position="47"/>
    </location>
</feature>
<sequence length="66" mass="7261">MEGALKPDVHAPKVALHAKDHTRHEEAKAERMERHSGDGHRLKEGPKKGGGGGHNWGNPLKDDPRQ</sequence>